<name>A0A927MXE7_9ACTN</name>
<evidence type="ECO:0000313" key="3">
    <source>
        <dbReference type="Proteomes" id="UP000638648"/>
    </source>
</evidence>
<dbReference type="AlphaFoldDB" id="A0A927MXE7"/>
<comment type="caution">
    <text evidence="2">The sequence shown here is derived from an EMBL/GenBank/DDBJ whole genome shotgun (WGS) entry which is preliminary data.</text>
</comment>
<reference evidence="2" key="1">
    <citation type="submission" date="2020-10" db="EMBL/GenBank/DDBJ databases">
        <title>Sequencing the genomes of 1000 actinobacteria strains.</title>
        <authorList>
            <person name="Klenk H.-P."/>
        </authorList>
    </citation>
    <scope>NUCLEOTIDE SEQUENCE</scope>
    <source>
        <strain evidence="2">DSM 45354</strain>
    </source>
</reference>
<dbReference type="Proteomes" id="UP000638648">
    <property type="component" value="Unassembled WGS sequence"/>
</dbReference>
<sequence length="119" mass="13022">MDGNAIVIETDGRVGAVALPDHDRLKTMYAVLHCHNVDVVSLTSKIDMWLDDEGMYNHPVNPYATELARRYGLTHQPYFGPALLCGVTRDGDTINLTHDQAKAALTLIIDVLVSLGAHP</sequence>
<proteinExistence type="predicted"/>
<feature type="domain" description="DUF3846" evidence="1">
    <location>
        <begin position="5"/>
        <end position="104"/>
    </location>
</feature>
<dbReference type="EMBL" id="JADBEM010000001">
    <property type="protein sequence ID" value="MBE1608691.1"/>
    <property type="molecule type" value="Genomic_DNA"/>
</dbReference>
<keyword evidence="3" id="KW-1185">Reference proteome</keyword>
<organism evidence="2 3">
    <name type="scientific">Actinopolymorpha pittospori</name>
    <dbReference type="NCBI Taxonomy" id="648752"/>
    <lineage>
        <taxon>Bacteria</taxon>
        <taxon>Bacillati</taxon>
        <taxon>Actinomycetota</taxon>
        <taxon>Actinomycetes</taxon>
        <taxon>Propionibacteriales</taxon>
        <taxon>Actinopolymorphaceae</taxon>
        <taxon>Actinopolymorpha</taxon>
    </lineage>
</organism>
<gene>
    <name evidence="2" type="ORF">HEB94_005539</name>
</gene>
<protein>
    <recommendedName>
        <fullName evidence="1">DUF3846 domain-containing protein</fullName>
    </recommendedName>
</protein>
<evidence type="ECO:0000259" key="1">
    <source>
        <dbReference type="Pfam" id="PF12957"/>
    </source>
</evidence>
<evidence type="ECO:0000313" key="2">
    <source>
        <dbReference type="EMBL" id="MBE1608691.1"/>
    </source>
</evidence>
<dbReference type="RefSeq" id="WP_192752414.1">
    <property type="nucleotide sequence ID" value="NZ_BAABJL010000172.1"/>
</dbReference>
<dbReference type="InterPro" id="IPR024559">
    <property type="entry name" value="DUF3846"/>
</dbReference>
<accession>A0A927MXE7</accession>
<dbReference type="Pfam" id="PF12957">
    <property type="entry name" value="DUF3846"/>
    <property type="match status" value="1"/>
</dbReference>